<dbReference type="Gene3D" id="1.10.1060.10">
    <property type="entry name" value="Alpha-helical ferredoxin"/>
    <property type="match status" value="1"/>
</dbReference>
<dbReference type="GO" id="GO:0046872">
    <property type="term" value="F:metal ion binding"/>
    <property type="evidence" value="ECO:0007669"/>
    <property type="project" value="UniProtKB-KW"/>
</dbReference>
<keyword evidence="3" id="KW-0479">Metal-binding</keyword>
<dbReference type="InterPro" id="IPR017896">
    <property type="entry name" value="4Fe4S_Fe-S-bd"/>
</dbReference>
<dbReference type="RefSeq" id="WP_116722264.1">
    <property type="nucleotide sequence ID" value="NZ_CP011524.1"/>
</dbReference>
<sequence length="449" mass="48500">MNLTEAVKAAGIVGAGGAGFPTHVKLNAKAECFVVNAAECEPLIETDKYLCRTYADEIIAAVAAVATHLGAERAVIALKGKYRAEIAALSDAIGRMGAQVEIFEMGTFYPAGDEQTMVQQVTGRSVPERGLPLDVGCVVDNVGTLLNIFDALQGKNVTDKFLSVVGEVKAPIMLHVPVGTAITECVAAAEPTIGAYSLILGGPMMGKVLEDQAAIEAAVVTKTTGNIIVLPKDHYLFRRAALPMAAIRHQTRSACIQCRMCTDLCPRYLIGHQIRPNLVMRNLWREEGMEDNEEYLRAFGDAANCCDCGVCEMFACPMGLSPRKVNQYIKGQLRSRGIQVPRNMEPQAREFVDQRHTPTDRLVARLGLSQYYGLHAHTCKELHPETVFVAFSQHIGKPAIPVKAAGDHVEKGELLAQAAEGLSANIHASIAGVVEEITEKGARIRGRKE</sequence>
<keyword evidence="6" id="KW-0408">Iron</keyword>
<dbReference type="PROSITE" id="PS00198">
    <property type="entry name" value="4FE4S_FER_1"/>
    <property type="match status" value="1"/>
</dbReference>
<dbReference type="InterPro" id="IPR037225">
    <property type="entry name" value="Nuo51_FMN-bd_sf"/>
</dbReference>
<evidence type="ECO:0000256" key="1">
    <source>
        <dbReference type="ARBA" id="ARBA00022448"/>
    </source>
</evidence>
<dbReference type="GO" id="GO:0016020">
    <property type="term" value="C:membrane"/>
    <property type="evidence" value="ECO:0007669"/>
    <property type="project" value="InterPro"/>
</dbReference>
<evidence type="ECO:0000313" key="9">
    <source>
        <dbReference type="EMBL" id="PVY48695.1"/>
    </source>
</evidence>
<dbReference type="InterPro" id="IPR010208">
    <property type="entry name" value="Ion_transpt_RnfC/RsxC"/>
</dbReference>
<dbReference type="OrthoDB" id="9767754at2"/>
<evidence type="ECO:0000256" key="5">
    <source>
        <dbReference type="ARBA" id="ARBA00022982"/>
    </source>
</evidence>
<keyword evidence="7" id="KW-0411">Iron-sulfur</keyword>
<name>A0A2U1BJ59_9FIRM</name>
<dbReference type="PIRSF" id="PIRSF036408">
    <property type="entry name" value="PduS_prd"/>
    <property type="match status" value="1"/>
</dbReference>
<dbReference type="PROSITE" id="PS51379">
    <property type="entry name" value="4FE4S_FER_2"/>
    <property type="match status" value="2"/>
</dbReference>
<keyword evidence="5" id="KW-0249">Electron transport</keyword>
<dbReference type="AlphaFoldDB" id="A0A2U1BJ59"/>
<accession>A0A2U1BJ59</accession>
<dbReference type="InterPro" id="IPR026902">
    <property type="entry name" value="RnfC_N"/>
</dbReference>
<feature type="domain" description="4Fe-4S ferredoxin-type" evidence="8">
    <location>
        <begin position="245"/>
        <end position="277"/>
    </location>
</feature>
<dbReference type="Gene3D" id="3.40.50.11540">
    <property type="entry name" value="NADH-ubiquinone oxidoreductase 51kDa subunit"/>
    <property type="match status" value="1"/>
</dbReference>
<dbReference type="Pfam" id="PF01512">
    <property type="entry name" value="Complex1_51K"/>
    <property type="match status" value="1"/>
</dbReference>
<dbReference type="SUPFAM" id="SSF46548">
    <property type="entry name" value="alpha-helical ferredoxin"/>
    <property type="match status" value="1"/>
</dbReference>
<evidence type="ECO:0000259" key="8">
    <source>
        <dbReference type="PROSITE" id="PS51379"/>
    </source>
</evidence>
<dbReference type="InterPro" id="IPR009051">
    <property type="entry name" value="Helical_ferredxn"/>
</dbReference>
<proteinExistence type="predicted"/>
<dbReference type="InterPro" id="IPR017900">
    <property type="entry name" value="4Fe4S_Fe_S_CS"/>
</dbReference>
<evidence type="ECO:0000256" key="2">
    <source>
        <dbReference type="ARBA" id="ARBA00022485"/>
    </source>
</evidence>
<dbReference type="GO" id="GO:0051539">
    <property type="term" value="F:4 iron, 4 sulfur cluster binding"/>
    <property type="evidence" value="ECO:0007669"/>
    <property type="project" value="UniProtKB-KW"/>
</dbReference>
<dbReference type="PANTHER" id="PTHR43034">
    <property type="entry name" value="ION-TRANSLOCATING OXIDOREDUCTASE COMPLEX SUBUNIT C"/>
    <property type="match status" value="1"/>
</dbReference>
<dbReference type="InterPro" id="IPR011538">
    <property type="entry name" value="Nuo51_FMN-bd"/>
</dbReference>
<dbReference type="SUPFAM" id="SSF142019">
    <property type="entry name" value="Nqo1 FMN-binding domain-like"/>
    <property type="match status" value="1"/>
</dbReference>
<dbReference type="SUPFAM" id="SSF142984">
    <property type="entry name" value="Nqo1 middle domain-like"/>
    <property type="match status" value="1"/>
</dbReference>
<feature type="domain" description="4Fe-4S ferredoxin-type" evidence="8">
    <location>
        <begin position="296"/>
        <end position="326"/>
    </location>
</feature>
<comment type="caution">
    <text evidence="9">The sequence shown here is derived from an EMBL/GenBank/DDBJ whole genome shotgun (WGS) entry which is preliminary data.</text>
</comment>
<evidence type="ECO:0000313" key="10">
    <source>
        <dbReference type="Proteomes" id="UP000245778"/>
    </source>
</evidence>
<keyword evidence="4" id="KW-0677">Repeat</keyword>
<dbReference type="Pfam" id="PF13375">
    <property type="entry name" value="RnfC_N"/>
    <property type="match status" value="1"/>
</dbReference>
<dbReference type="PANTHER" id="PTHR43034:SF2">
    <property type="entry name" value="ION-TRANSLOCATING OXIDOREDUCTASE COMPLEX SUBUNIT C"/>
    <property type="match status" value="1"/>
</dbReference>
<evidence type="ECO:0000256" key="6">
    <source>
        <dbReference type="ARBA" id="ARBA00023004"/>
    </source>
</evidence>
<dbReference type="GeneID" id="93228504"/>
<reference evidence="9 10" key="1">
    <citation type="submission" date="2018-04" db="EMBL/GenBank/DDBJ databases">
        <title>Genomic Encyclopedia of Type Strains, Phase IV (KMG-IV): sequencing the most valuable type-strain genomes for metagenomic binning, comparative biology and taxonomic classification.</title>
        <authorList>
            <person name="Goeker M."/>
        </authorList>
    </citation>
    <scope>NUCLEOTIDE SEQUENCE [LARGE SCALE GENOMIC DNA]</scope>
    <source>
        <strain evidence="9 10">DSM 26588</strain>
    </source>
</reference>
<evidence type="ECO:0000256" key="4">
    <source>
        <dbReference type="ARBA" id="ARBA00022737"/>
    </source>
</evidence>
<protein>
    <submittedName>
        <fullName evidence="9">Na+-translocating ferredoxin:NAD+ oxidoreductase RnfC subunit</fullName>
    </submittedName>
</protein>
<keyword evidence="2" id="KW-0004">4Fe-4S</keyword>
<dbReference type="GO" id="GO:0009055">
    <property type="term" value="F:electron transfer activity"/>
    <property type="evidence" value="ECO:0007669"/>
    <property type="project" value="InterPro"/>
</dbReference>
<dbReference type="InterPro" id="IPR017054">
    <property type="entry name" value="PduS"/>
</dbReference>
<organism evidence="9 10">
    <name type="scientific">Intestinimonas butyriciproducens</name>
    <dbReference type="NCBI Taxonomy" id="1297617"/>
    <lineage>
        <taxon>Bacteria</taxon>
        <taxon>Bacillati</taxon>
        <taxon>Bacillota</taxon>
        <taxon>Clostridia</taxon>
        <taxon>Eubacteriales</taxon>
        <taxon>Intestinimonas</taxon>
    </lineage>
</organism>
<keyword evidence="1" id="KW-0813">Transport</keyword>
<evidence type="ECO:0000256" key="3">
    <source>
        <dbReference type="ARBA" id="ARBA00022723"/>
    </source>
</evidence>
<dbReference type="EMBL" id="QEKK01000006">
    <property type="protein sequence ID" value="PVY48695.1"/>
    <property type="molecule type" value="Genomic_DNA"/>
</dbReference>
<evidence type="ECO:0000256" key="7">
    <source>
        <dbReference type="ARBA" id="ARBA00023014"/>
    </source>
</evidence>
<dbReference type="Proteomes" id="UP000245778">
    <property type="component" value="Unassembled WGS sequence"/>
</dbReference>
<gene>
    <name evidence="9" type="ORF">C7373_106203</name>
</gene>
<dbReference type="Pfam" id="PF13534">
    <property type="entry name" value="Fer4_17"/>
    <property type="match status" value="1"/>
</dbReference>